<gene>
    <name evidence="2" type="primary">HERC2</name>
    <name evidence="2" type="ORF">AK812_SmicGene22808</name>
</gene>
<evidence type="ECO:0000313" key="2">
    <source>
        <dbReference type="EMBL" id="OLP95110.1"/>
    </source>
</evidence>
<evidence type="ECO:0000313" key="3">
    <source>
        <dbReference type="Proteomes" id="UP000186817"/>
    </source>
</evidence>
<dbReference type="InterPro" id="IPR029063">
    <property type="entry name" value="SAM-dependent_MTases_sf"/>
</dbReference>
<comment type="caution">
    <text evidence="2">The sequence shown here is derived from an EMBL/GenBank/DDBJ whole genome shotgun (WGS) entry which is preliminary data.</text>
</comment>
<dbReference type="EMBL" id="LSRX01000516">
    <property type="protein sequence ID" value="OLP95110.1"/>
    <property type="molecule type" value="Genomic_DNA"/>
</dbReference>
<organism evidence="2 3">
    <name type="scientific">Symbiodinium microadriaticum</name>
    <name type="common">Dinoflagellate</name>
    <name type="synonym">Zooxanthella microadriatica</name>
    <dbReference type="NCBI Taxonomy" id="2951"/>
    <lineage>
        <taxon>Eukaryota</taxon>
        <taxon>Sar</taxon>
        <taxon>Alveolata</taxon>
        <taxon>Dinophyceae</taxon>
        <taxon>Suessiales</taxon>
        <taxon>Symbiodiniaceae</taxon>
        <taxon>Symbiodinium</taxon>
    </lineage>
</organism>
<dbReference type="InterPro" id="IPR006342">
    <property type="entry name" value="FkbM_mtfrase"/>
</dbReference>
<evidence type="ECO:0000259" key="1">
    <source>
        <dbReference type="Pfam" id="PF05050"/>
    </source>
</evidence>
<name>A0A1Q9DIY5_SYMMI</name>
<dbReference type="Gene3D" id="2.130.10.30">
    <property type="entry name" value="Regulator of chromosome condensation 1/beta-lactamase-inhibitor protein II"/>
    <property type="match status" value="2"/>
</dbReference>
<dbReference type="SUPFAM" id="SSF50985">
    <property type="entry name" value="RCC1/BLIP-II"/>
    <property type="match status" value="1"/>
</dbReference>
<dbReference type="Pfam" id="PF05050">
    <property type="entry name" value="Methyltransf_21"/>
    <property type="match status" value="1"/>
</dbReference>
<dbReference type="PANTHER" id="PTHR45982:SF1">
    <property type="entry name" value="REGULATOR OF CHROMOSOME CONDENSATION"/>
    <property type="match status" value="1"/>
</dbReference>
<dbReference type="Gene3D" id="3.40.50.150">
    <property type="entry name" value="Vaccinia Virus protein VP39"/>
    <property type="match status" value="1"/>
</dbReference>
<dbReference type="SUPFAM" id="SSF53335">
    <property type="entry name" value="S-adenosyl-L-methionine-dependent methyltransferases"/>
    <property type="match status" value="1"/>
</dbReference>
<dbReference type="PANTHER" id="PTHR45982">
    <property type="entry name" value="REGULATOR OF CHROMOSOME CONDENSATION"/>
    <property type="match status" value="1"/>
</dbReference>
<proteinExistence type="predicted"/>
<feature type="domain" description="Methyltransferase FkbM" evidence="1">
    <location>
        <begin position="1048"/>
        <end position="1209"/>
    </location>
</feature>
<dbReference type="NCBIfam" id="TIGR01444">
    <property type="entry name" value="fkbM_fam"/>
    <property type="match status" value="1"/>
</dbReference>
<protein>
    <submittedName>
        <fullName evidence="2">Putative E3 ubiquitin-protein ligase HERC2</fullName>
    </submittedName>
</protein>
<dbReference type="OrthoDB" id="411251at2759"/>
<sequence>MQRDARTKEGPGPGVFVKSVDLYRTARALELVVRRGKDFWQKHASLRSVSTHSGCANRAMGAELSSPGPTLESVLEGVGPDMRGKLSTHLESMSSRNLRFRHVAIWRDPFLGGTIDHHTVVYEYLDGRRLMSLKLDWGRDGLHFHDSPEDPCPNGDVLERKWCARLTPVEVLLHWDDVKERNYELSRWNCQHFSRYMYDKADEGGVDMVCISLAFSCFIMPPPPMAPSEGRPDRDRPIEVMFLPCRFLLFEFQPRQGFIPSLGSMSISVDVHLLSGRSISLESDPDALVQELRARACWALRVGKGRLLTSFGETLDGATSLKRARIGDGDVLTLQAGRMIQLASTKKNSAITIKKAAFAAVLGDLSVETWGDAGLGGSSDWVQEQLQDVAHIQASYKDRLQNVLHIQATYRSFAAIRADESVVTWGCDECGGDSVAVRALLRGVLSIQASGSAFAAIRIDRSVVTWGHPDLGGNSNTVQNQLHDVESVQSSGGAFAAIRVDGSVVTWGKARWGGDSLEVQDRLRNVQHIQASASAFAAIRADGSVVTWGEAASGGDSTGVQDRLQNVVKIQSSSRAFAAILTDGSVVTWGSAGYGGNSSRVQRWLQTVVHIQSSSKAFAAIRADGSVVTWGNPESGGNSSAVRDQLHNVKHIQASSRAFAAIRDDGSVVTWGDAEFGGDSSAVQVVRDFVAGVMRAEHAAYRDKTWGKKTPGPRLRFRAACLLWRAAQLPFVASVAPGEKIPMLYVYQTVNRLATLPPSRQRLPRMPWQGLSVEDLSSCLLRESVGNVSSRHPRWLGFGRLPMSLHHVHPVETVDRMMAGRRQYRLLPWRLAMQRRGPARDHRRALAAAKRWNLFETLSERAPVFDVFGAAANGSDHVGGRPSLSEDAPTVRGMQVLRGLRSEVSQLWGRLSASGWEEQLVALRNGFCLGNQSVLVRLRETLAELDAWKAQEPFWLEQGRAMGLWAEMERTHTLLMFGPSVRPGQATWTSHLPTLQHSLYTRSGNTLIGQFVASRGSWVDADVVAHVLLFVLRQTEPESRPVDWPVLDVGANIGSVTILLLKLGFPVHAVEADKGNALAIRCAHQARVFQASMRACHRRIGSTSRCNVPEGPLRLSEVAASDSAGELLLSVPTSGKPGAGDGAFAQVRRSAADFINVDAAGGTSFEKVHATTIDQLLATEVVSPRIIKVDVEGFEMQVLRGAKRALRTAEYLFTEVWPAALETHCTPWEFMQQLSDFPYAYEVRTEALHVFLLPLDLSKLLQGDSWSAAPLYNTTFDALFSKNRLRVQTAQSSLHLRRSLWVSVQSRSSDRSPAKDFHLGRRAYAA</sequence>
<dbReference type="Proteomes" id="UP000186817">
    <property type="component" value="Unassembled WGS sequence"/>
</dbReference>
<accession>A0A1Q9DIY5</accession>
<dbReference type="InterPro" id="IPR051553">
    <property type="entry name" value="Ran_GTPase-activating"/>
</dbReference>
<keyword evidence="3" id="KW-1185">Reference proteome</keyword>
<reference evidence="2 3" key="1">
    <citation type="submission" date="2016-02" db="EMBL/GenBank/DDBJ databases">
        <title>Genome analysis of coral dinoflagellate symbionts highlights evolutionary adaptations to a symbiotic lifestyle.</title>
        <authorList>
            <person name="Aranda M."/>
            <person name="Li Y."/>
            <person name="Liew Y.J."/>
            <person name="Baumgarten S."/>
            <person name="Simakov O."/>
            <person name="Wilson M."/>
            <person name="Piel J."/>
            <person name="Ashoor H."/>
            <person name="Bougouffa S."/>
            <person name="Bajic V.B."/>
            <person name="Ryu T."/>
            <person name="Ravasi T."/>
            <person name="Bayer T."/>
            <person name="Micklem G."/>
            <person name="Kim H."/>
            <person name="Bhak J."/>
            <person name="Lajeunesse T.C."/>
            <person name="Voolstra C.R."/>
        </authorList>
    </citation>
    <scope>NUCLEOTIDE SEQUENCE [LARGE SCALE GENOMIC DNA]</scope>
    <source>
        <strain evidence="2 3">CCMP2467</strain>
    </source>
</reference>
<dbReference type="InterPro" id="IPR009091">
    <property type="entry name" value="RCC1/BLIP-II"/>
</dbReference>